<dbReference type="InterPro" id="IPR023090">
    <property type="entry name" value="UPF0702_alpha/beta_dom_sf"/>
</dbReference>
<organism evidence="9 10">
    <name type="scientific">Oryzihumus leptocrescens</name>
    <dbReference type="NCBI Taxonomy" id="297536"/>
    <lineage>
        <taxon>Bacteria</taxon>
        <taxon>Bacillati</taxon>
        <taxon>Actinomycetota</taxon>
        <taxon>Actinomycetes</taxon>
        <taxon>Micrococcales</taxon>
        <taxon>Intrasporangiaceae</taxon>
        <taxon>Oryzihumus</taxon>
    </lineage>
</organism>
<keyword evidence="10" id="KW-1185">Reference proteome</keyword>
<keyword evidence="4 7" id="KW-0812">Transmembrane</keyword>
<keyword evidence="5 7" id="KW-1133">Transmembrane helix</keyword>
<dbReference type="PANTHER" id="PTHR34582:SF6">
    <property type="entry name" value="UPF0702 TRANSMEMBRANE PROTEIN YCAP"/>
    <property type="match status" value="1"/>
</dbReference>
<evidence type="ECO:0000256" key="3">
    <source>
        <dbReference type="ARBA" id="ARBA00022475"/>
    </source>
</evidence>
<dbReference type="PANTHER" id="PTHR34582">
    <property type="entry name" value="UPF0702 TRANSMEMBRANE PROTEIN YCAP"/>
    <property type="match status" value="1"/>
</dbReference>
<dbReference type="Pfam" id="PF04239">
    <property type="entry name" value="DUF421"/>
    <property type="match status" value="1"/>
</dbReference>
<evidence type="ECO:0000256" key="7">
    <source>
        <dbReference type="SAM" id="Phobius"/>
    </source>
</evidence>
<name>A0A542ZEX5_9MICO</name>
<dbReference type="EMBL" id="VFOQ01000001">
    <property type="protein sequence ID" value="TQL58839.1"/>
    <property type="molecule type" value="Genomic_DNA"/>
</dbReference>
<protein>
    <submittedName>
        <fullName evidence="9">Uncharacterized protein DUF421</fullName>
    </submittedName>
</protein>
<keyword evidence="6 7" id="KW-0472">Membrane</keyword>
<sequence>MAGSALIGGVVLASGQSSMWQDMFTFEIPPAEKVIRTVVVYLFIGVLIRVAGKRMMAQLNSFDLVVVLLLSNVVQNAIIGPDNSLIGGLLGAAVLVLFNALMDRVALMGPRSTWLFQGSPTVLVTHGKVDEKAVHRIGLRDHEIMSALHHQGADGPNEVRKASLEPGGTWNIELMRDEQAASLGDLRQAVVDLQRHIDARLSALERSDGRPLGGEGVS</sequence>
<evidence type="ECO:0000256" key="5">
    <source>
        <dbReference type="ARBA" id="ARBA00022989"/>
    </source>
</evidence>
<feature type="transmembrane region" description="Helical" evidence="7">
    <location>
        <begin position="85"/>
        <end position="102"/>
    </location>
</feature>
<evidence type="ECO:0000256" key="1">
    <source>
        <dbReference type="ARBA" id="ARBA00004651"/>
    </source>
</evidence>
<comment type="similarity">
    <text evidence="2">Belongs to the UPF0702 family.</text>
</comment>
<keyword evidence="3" id="KW-1003">Cell membrane</keyword>
<accession>A0A542ZEX5</accession>
<dbReference type="AlphaFoldDB" id="A0A542ZEX5"/>
<evidence type="ECO:0000313" key="9">
    <source>
        <dbReference type="EMBL" id="TQL58839.1"/>
    </source>
</evidence>
<comment type="caution">
    <text evidence="9">The sequence shown here is derived from an EMBL/GenBank/DDBJ whole genome shotgun (WGS) entry which is preliminary data.</text>
</comment>
<evidence type="ECO:0000256" key="4">
    <source>
        <dbReference type="ARBA" id="ARBA00022692"/>
    </source>
</evidence>
<evidence type="ECO:0000313" key="10">
    <source>
        <dbReference type="Proteomes" id="UP000319514"/>
    </source>
</evidence>
<proteinExistence type="inferred from homology"/>
<dbReference type="GO" id="GO:0005886">
    <property type="term" value="C:plasma membrane"/>
    <property type="evidence" value="ECO:0007669"/>
    <property type="project" value="UniProtKB-SubCell"/>
</dbReference>
<dbReference type="RefSeq" id="WP_221632391.1">
    <property type="nucleotide sequence ID" value="NZ_VFOQ01000001.1"/>
</dbReference>
<feature type="transmembrane region" description="Helical" evidence="7">
    <location>
        <begin position="33"/>
        <end position="52"/>
    </location>
</feature>
<evidence type="ECO:0000256" key="6">
    <source>
        <dbReference type="ARBA" id="ARBA00023136"/>
    </source>
</evidence>
<dbReference type="Proteomes" id="UP000319514">
    <property type="component" value="Unassembled WGS sequence"/>
</dbReference>
<dbReference type="Gene3D" id="3.30.240.20">
    <property type="entry name" value="bsu07140 like domains"/>
    <property type="match status" value="1"/>
</dbReference>
<comment type="subcellular location">
    <subcellularLocation>
        <location evidence="1">Cell membrane</location>
        <topology evidence="1">Multi-pass membrane protein</topology>
    </subcellularLocation>
</comment>
<feature type="domain" description="YetF C-terminal" evidence="8">
    <location>
        <begin position="115"/>
        <end position="177"/>
    </location>
</feature>
<feature type="transmembrane region" description="Helical" evidence="7">
    <location>
        <begin position="59"/>
        <end position="79"/>
    </location>
</feature>
<evidence type="ECO:0000259" key="8">
    <source>
        <dbReference type="Pfam" id="PF04239"/>
    </source>
</evidence>
<evidence type="ECO:0000256" key="2">
    <source>
        <dbReference type="ARBA" id="ARBA00006448"/>
    </source>
</evidence>
<dbReference type="InterPro" id="IPR007353">
    <property type="entry name" value="DUF421"/>
</dbReference>
<reference evidence="9 10" key="1">
    <citation type="submission" date="2019-06" db="EMBL/GenBank/DDBJ databases">
        <title>Sequencing the genomes of 1000 actinobacteria strains.</title>
        <authorList>
            <person name="Klenk H.-P."/>
        </authorList>
    </citation>
    <scope>NUCLEOTIDE SEQUENCE [LARGE SCALE GENOMIC DNA]</scope>
    <source>
        <strain evidence="9 10">DSM 18082</strain>
    </source>
</reference>
<gene>
    <name evidence="9" type="ORF">FB474_0178</name>
</gene>